<proteinExistence type="predicted"/>
<feature type="region of interest" description="Disordered" evidence="1">
    <location>
        <begin position="23"/>
        <end position="63"/>
    </location>
</feature>
<dbReference type="EMBL" id="MUJZ01072070">
    <property type="protein sequence ID" value="OTF69131.1"/>
    <property type="molecule type" value="Genomic_DNA"/>
</dbReference>
<organism evidence="2 3">
    <name type="scientific">Euroglyphus maynei</name>
    <name type="common">Mayne's house dust mite</name>
    <dbReference type="NCBI Taxonomy" id="6958"/>
    <lineage>
        <taxon>Eukaryota</taxon>
        <taxon>Metazoa</taxon>
        <taxon>Ecdysozoa</taxon>
        <taxon>Arthropoda</taxon>
        <taxon>Chelicerata</taxon>
        <taxon>Arachnida</taxon>
        <taxon>Acari</taxon>
        <taxon>Acariformes</taxon>
        <taxon>Sarcoptiformes</taxon>
        <taxon>Astigmata</taxon>
        <taxon>Psoroptidia</taxon>
        <taxon>Analgoidea</taxon>
        <taxon>Pyroglyphidae</taxon>
        <taxon>Pyroglyphinae</taxon>
        <taxon>Euroglyphus</taxon>
    </lineage>
</organism>
<dbReference type="AlphaFoldDB" id="A0A1Y3AL02"/>
<accession>A0A1Y3AL02</accession>
<reference evidence="2 3" key="1">
    <citation type="submission" date="2017-03" db="EMBL/GenBank/DDBJ databases">
        <title>Genome Survey of Euroglyphus maynei.</title>
        <authorList>
            <person name="Arlian L.G."/>
            <person name="Morgan M.S."/>
            <person name="Rider S.D."/>
        </authorList>
    </citation>
    <scope>NUCLEOTIDE SEQUENCE [LARGE SCALE GENOMIC DNA]</scope>
    <source>
        <strain evidence="2">Arlian Lab</strain>
        <tissue evidence="2">Whole body</tissue>
    </source>
</reference>
<evidence type="ECO:0000256" key="1">
    <source>
        <dbReference type="SAM" id="MobiDB-lite"/>
    </source>
</evidence>
<evidence type="ECO:0000313" key="3">
    <source>
        <dbReference type="Proteomes" id="UP000194236"/>
    </source>
</evidence>
<evidence type="ECO:0000313" key="2">
    <source>
        <dbReference type="EMBL" id="OTF69131.1"/>
    </source>
</evidence>
<protein>
    <submittedName>
        <fullName evidence="2">Uncharacterized protein</fullName>
    </submittedName>
</protein>
<feature type="compositionally biased region" description="Low complexity" evidence="1">
    <location>
        <begin position="23"/>
        <end position="40"/>
    </location>
</feature>
<comment type="caution">
    <text evidence="2">The sequence shown here is derived from an EMBL/GenBank/DDBJ whole genome shotgun (WGS) entry which is preliminary data.</text>
</comment>
<keyword evidence="3" id="KW-1185">Reference proteome</keyword>
<name>A0A1Y3AL02_EURMA</name>
<gene>
    <name evidence="2" type="ORF">BLA29_013187</name>
</gene>
<feature type="compositionally biased region" description="Polar residues" evidence="1">
    <location>
        <begin position="41"/>
        <end position="54"/>
    </location>
</feature>
<sequence>MPFNRRVPFFNHKNQQTLDTLRQLEQQQQQSNKQRSNSQKPSHNNNHGINYESSANDDDDDEDLKSEKLFHTICGGNLSSEFLIPCAKNVNWVR</sequence>
<dbReference type="Proteomes" id="UP000194236">
    <property type="component" value="Unassembled WGS sequence"/>
</dbReference>